<evidence type="ECO:0000256" key="1">
    <source>
        <dbReference type="ARBA" id="ARBA00022801"/>
    </source>
</evidence>
<protein>
    <submittedName>
        <fullName evidence="3">Pimeloyl-ACP methyl ester carboxylesterase</fullName>
    </submittedName>
</protein>
<dbReference type="InterPro" id="IPR050266">
    <property type="entry name" value="AB_hydrolase_sf"/>
</dbReference>
<dbReference type="STRING" id="1798228.SAMN05216574_1033"/>
<proteinExistence type="predicted"/>
<keyword evidence="4" id="KW-1185">Reference proteome</keyword>
<feature type="domain" description="AB hydrolase-1" evidence="2">
    <location>
        <begin position="31"/>
        <end position="257"/>
    </location>
</feature>
<name>A0A1I1Z7X4_9ACTN</name>
<organism evidence="3 4">
    <name type="scientific">Blastococcus tunisiensis</name>
    <dbReference type="NCBI Taxonomy" id="1798228"/>
    <lineage>
        <taxon>Bacteria</taxon>
        <taxon>Bacillati</taxon>
        <taxon>Actinomycetota</taxon>
        <taxon>Actinomycetes</taxon>
        <taxon>Geodermatophilales</taxon>
        <taxon>Geodermatophilaceae</taxon>
        <taxon>Blastococcus</taxon>
    </lineage>
</organism>
<dbReference type="Pfam" id="PF12697">
    <property type="entry name" value="Abhydrolase_6"/>
    <property type="match status" value="1"/>
</dbReference>
<dbReference type="PANTHER" id="PTHR43798:SF31">
    <property type="entry name" value="AB HYDROLASE SUPERFAMILY PROTEIN YCLE"/>
    <property type="match status" value="1"/>
</dbReference>
<dbReference type="InterPro" id="IPR000073">
    <property type="entry name" value="AB_hydrolase_1"/>
</dbReference>
<dbReference type="PANTHER" id="PTHR43798">
    <property type="entry name" value="MONOACYLGLYCEROL LIPASE"/>
    <property type="match status" value="1"/>
</dbReference>
<gene>
    <name evidence="3" type="ORF">SAMN05216574_1033</name>
</gene>
<sequence length="266" mass="28150">MSTTTAPTQRTTTSADGTRIAWWTSGTGPDLLMVHGTTADHTRWEAMLPLLEPRVTVHAMDRRGRGASGDRADFSLEREVEDVAAVAEAIGAPVHVFGHSQGALYSLEASTLTTAIGRLVLYEPPVGVAAPPETRRQLAALVSAGRRDEAVAYFLVELAGLTPEQVEQSRSLPSWAGRVAAAHTIVREEEICATYRFDPSRFSGSGTPALLLDGTASPAALRAATARVAQALPNSQVVPLVGHGHVAMLADPGLVAEEILGFVERT</sequence>
<evidence type="ECO:0000313" key="3">
    <source>
        <dbReference type="EMBL" id="SFE27652.1"/>
    </source>
</evidence>
<dbReference type="AlphaFoldDB" id="A0A1I1Z7X4"/>
<dbReference type="GO" id="GO:0016020">
    <property type="term" value="C:membrane"/>
    <property type="evidence" value="ECO:0007669"/>
    <property type="project" value="TreeGrafter"/>
</dbReference>
<accession>A0A1I1Z7X4</accession>
<dbReference type="SUPFAM" id="SSF53474">
    <property type="entry name" value="alpha/beta-Hydrolases"/>
    <property type="match status" value="1"/>
</dbReference>
<dbReference type="EMBL" id="FOND01000003">
    <property type="protein sequence ID" value="SFE27652.1"/>
    <property type="molecule type" value="Genomic_DNA"/>
</dbReference>
<dbReference type="InterPro" id="IPR029058">
    <property type="entry name" value="AB_hydrolase_fold"/>
</dbReference>
<dbReference type="Proteomes" id="UP000198589">
    <property type="component" value="Unassembled WGS sequence"/>
</dbReference>
<dbReference type="Gene3D" id="3.40.50.1820">
    <property type="entry name" value="alpha/beta hydrolase"/>
    <property type="match status" value="1"/>
</dbReference>
<evidence type="ECO:0000259" key="2">
    <source>
        <dbReference type="Pfam" id="PF12697"/>
    </source>
</evidence>
<dbReference type="GO" id="GO:0016787">
    <property type="term" value="F:hydrolase activity"/>
    <property type="evidence" value="ECO:0007669"/>
    <property type="project" value="UniProtKB-KW"/>
</dbReference>
<dbReference type="OrthoDB" id="63519at2"/>
<keyword evidence="1" id="KW-0378">Hydrolase</keyword>
<reference evidence="4" key="1">
    <citation type="submission" date="2016-10" db="EMBL/GenBank/DDBJ databases">
        <authorList>
            <person name="Varghese N."/>
            <person name="Submissions S."/>
        </authorList>
    </citation>
    <scope>NUCLEOTIDE SEQUENCE [LARGE SCALE GENOMIC DNA]</scope>
    <source>
        <strain evidence="4">DSM 46838</strain>
    </source>
</reference>
<dbReference type="RefSeq" id="WP_092195590.1">
    <property type="nucleotide sequence ID" value="NZ_FOND01000003.1"/>
</dbReference>
<evidence type="ECO:0000313" key="4">
    <source>
        <dbReference type="Proteomes" id="UP000198589"/>
    </source>
</evidence>